<feature type="transmembrane region" description="Helical" evidence="2">
    <location>
        <begin position="108"/>
        <end position="125"/>
    </location>
</feature>
<name>A0A4Y9ZRK7_9AGAM</name>
<reference evidence="4 5" key="1">
    <citation type="submission" date="2019-02" db="EMBL/GenBank/DDBJ databases">
        <title>Genome sequencing of the rare red list fungi Hericium alpestre (H. flagellum).</title>
        <authorList>
            <person name="Buettner E."/>
            <person name="Kellner H."/>
        </authorList>
    </citation>
    <scope>NUCLEOTIDE SEQUENCE [LARGE SCALE GENOMIC DNA]</scope>
    <source>
        <strain evidence="4 5">DSM 108284</strain>
    </source>
</reference>
<organism evidence="4 5">
    <name type="scientific">Hericium alpestre</name>
    <dbReference type="NCBI Taxonomy" id="135208"/>
    <lineage>
        <taxon>Eukaryota</taxon>
        <taxon>Fungi</taxon>
        <taxon>Dikarya</taxon>
        <taxon>Basidiomycota</taxon>
        <taxon>Agaricomycotina</taxon>
        <taxon>Agaricomycetes</taxon>
        <taxon>Russulales</taxon>
        <taxon>Hericiaceae</taxon>
        <taxon>Hericium</taxon>
    </lineage>
</organism>
<feature type="transmembrane region" description="Helical" evidence="2">
    <location>
        <begin position="169"/>
        <end position="189"/>
    </location>
</feature>
<feature type="domain" description="VanZ-like" evidence="3">
    <location>
        <begin position="105"/>
        <end position="189"/>
    </location>
</feature>
<keyword evidence="2" id="KW-0472">Membrane</keyword>
<accession>A0A4Y9ZRK7</accession>
<gene>
    <name evidence="4" type="ORF">EWM64_g7133</name>
</gene>
<dbReference type="PANTHER" id="PTHR28008">
    <property type="entry name" value="DOMAIN PROTEIN, PUTATIVE (AFU_ORTHOLOGUE AFUA_3G10980)-RELATED"/>
    <property type="match status" value="1"/>
</dbReference>
<feature type="transmembrane region" description="Helical" evidence="2">
    <location>
        <begin position="78"/>
        <end position="96"/>
    </location>
</feature>
<evidence type="ECO:0000313" key="5">
    <source>
        <dbReference type="Proteomes" id="UP000298061"/>
    </source>
</evidence>
<comment type="caution">
    <text evidence="4">The sequence shown here is derived from an EMBL/GenBank/DDBJ whole genome shotgun (WGS) entry which is preliminary data.</text>
</comment>
<feature type="region of interest" description="Disordered" evidence="1">
    <location>
        <begin position="273"/>
        <end position="336"/>
    </location>
</feature>
<proteinExistence type="predicted"/>
<evidence type="ECO:0000313" key="4">
    <source>
        <dbReference type="EMBL" id="TFY76880.1"/>
    </source>
</evidence>
<dbReference type="OrthoDB" id="63581at2759"/>
<evidence type="ECO:0000256" key="1">
    <source>
        <dbReference type="SAM" id="MobiDB-lite"/>
    </source>
</evidence>
<dbReference type="InterPro" id="IPR006976">
    <property type="entry name" value="VanZ-like"/>
</dbReference>
<protein>
    <recommendedName>
        <fullName evidence="3">VanZ-like domain-containing protein</fullName>
    </recommendedName>
</protein>
<evidence type="ECO:0000256" key="2">
    <source>
        <dbReference type="SAM" id="Phobius"/>
    </source>
</evidence>
<sequence>MDGLYVGPSPSPVQRMHKSTRRHAQRAFRALMRSFPLRIPKYDMPLRIRWVRMVNGYPGIDSTYPAHTNTHAWDLTQWFVLLTVLVMLVLSLLGFTNISHGLPVNDKVLHFFCLGLATALFYFIWDVEEEARRIWFWRRAALILTTVVCVFFGAIGSEFLQGLLPYKEFQFGDIVANLLGSSMGMYVAYHLERYYRRRREISRLYRPLSASLSSLTLLSDEEDPFEETTGTQLLPLHYSGQTSRPDSSTKDKHRAKRNEMALANVWDEGEEDGLVFGVGDDSDGNFSDEESPRSKVHAGKAGKEPRSGGGVEGHTPKAVRFVDPPERSGRMDSPTS</sequence>
<keyword evidence="2" id="KW-1133">Transmembrane helix</keyword>
<feature type="compositionally biased region" description="Acidic residues" evidence="1">
    <location>
        <begin position="280"/>
        <end position="289"/>
    </location>
</feature>
<dbReference type="Proteomes" id="UP000298061">
    <property type="component" value="Unassembled WGS sequence"/>
</dbReference>
<dbReference type="Pfam" id="PF04892">
    <property type="entry name" value="VanZ"/>
    <property type="match status" value="1"/>
</dbReference>
<dbReference type="PANTHER" id="PTHR28008:SF1">
    <property type="entry name" value="DOMAIN PROTEIN, PUTATIVE (AFU_ORTHOLOGUE AFUA_3G10980)-RELATED"/>
    <property type="match status" value="1"/>
</dbReference>
<keyword evidence="5" id="KW-1185">Reference proteome</keyword>
<dbReference type="AlphaFoldDB" id="A0A4Y9ZRK7"/>
<dbReference type="EMBL" id="SFCI01001061">
    <property type="protein sequence ID" value="TFY76880.1"/>
    <property type="molecule type" value="Genomic_DNA"/>
</dbReference>
<feature type="transmembrane region" description="Helical" evidence="2">
    <location>
        <begin position="137"/>
        <end position="157"/>
    </location>
</feature>
<keyword evidence="2" id="KW-0812">Transmembrane</keyword>
<feature type="region of interest" description="Disordered" evidence="1">
    <location>
        <begin position="230"/>
        <end position="256"/>
    </location>
</feature>
<evidence type="ECO:0000259" key="3">
    <source>
        <dbReference type="Pfam" id="PF04892"/>
    </source>
</evidence>